<proteinExistence type="predicted"/>
<dbReference type="EMBL" id="WNYA01000009">
    <property type="protein sequence ID" value="KAG8557184.1"/>
    <property type="molecule type" value="Genomic_DNA"/>
</dbReference>
<evidence type="ECO:0000256" key="1">
    <source>
        <dbReference type="SAM" id="MobiDB-lite"/>
    </source>
</evidence>
<reference evidence="2" key="1">
    <citation type="thesis" date="2020" institute="ProQuest LLC" country="789 East Eisenhower Parkway, Ann Arbor, MI, USA">
        <title>Comparative Genomics and Chromosome Evolution.</title>
        <authorList>
            <person name="Mudd A.B."/>
        </authorList>
    </citation>
    <scope>NUCLEOTIDE SEQUENCE</scope>
    <source>
        <strain evidence="2">237g6f4</strain>
        <tissue evidence="2">Blood</tissue>
    </source>
</reference>
<comment type="caution">
    <text evidence="2">The sequence shown here is derived from an EMBL/GenBank/DDBJ whole genome shotgun (WGS) entry which is preliminary data.</text>
</comment>
<organism evidence="2 3">
    <name type="scientific">Engystomops pustulosus</name>
    <name type="common">Tungara frog</name>
    <name type="synonym">Physalaemus pustulosus</name>
    <dbReference type="NCBI Taxonomy" id="76066"/>
    <lineage>
        <taxon>Eukaryota</taxon>
        <taxon>Metazoa</taxon>
        <taxon>Chordata</taxon>
        <taxon>Craniata</taxon>
        <taxon>Vertebrata</taxon>
        <taxon>Euteleostomi</taxon>
        <taxon>Amphibia</taxon>
        <taxon>Batrachia</taxon>
        <taxon>Anura</taxon>
        <taxon>Neobatrachia</taxon>
        <taxon>Hyloidea</taxon>
        <taxon>Leptodactylidae</taxon>
        <taxon>Leiuperinae</taxon>
        <taxon>Engystomops</taxon>
    </lineage>
</organism>
<gene>
    <name evidence="2" type="ORF">GDO81_018358</name>
</gene>
<feature type="region of interest" description="Disordered" evidence="1">
    <location>
        <begin position="1"/>
        <end position="22"/>
    </location>
</feature>
<keyword evidence="3" id="KW-1185">Reference proteome</keyword>
<sequence length="80" mass="8695">MQRSSRPVSSGAAHRAAMMHPHGKSKLSSWYVHAHSTSEVMPNLSTRGHCLHLGDSELLEPLTSFLVITIDVAGEESDTI</sequence>
<name>A0AAV7A6E8_ENGPU</name>
<evidence type="ECO:0000313" key="3">
    <source>
        <dbReference type="Proteomes" id="UP000824782"/>
    </source>
</evidence>
<accession>A0AAV7A6E8</accession>
<dbReference type="Proteomes" id="UP000824782">
    <property type="component" value="Unassembled WGS sequence"/>
</dbReference>
<evidence type="ECO:0000313" key="2">
    <source>
        <dbReference type="EMBL" id="KAG8557184.1"/>
    </source>
</evidence>
<dbReference type="AlphaFoldDB" id="A0AAV7A6E8"/>
<protein>
    <submittedName>
        <fullName evidence="2">Uncharacterized protein</fullName>
    </submittedName>
</protein>